<dbReference type="Gene3D" id="2.60.40.740">
    <property type="match status" value="1"/>
</dbReference>
<dbReference type="AlphaFoldDB" id="A0A923MWP9"/>
<dbReference type="NCBIfam" id="NF038133">
    <property type="entry name" value="choice_anch_L"/>
    <property type="match status" value="1"/>
</dbReference>
<accession>A0A923MWP9</accession>
<gene>
    <name evidence="2" type="ORF">H8R25_01630</name>
</gene>
<dbReference type="RefSeq" id="WP_187016840.1">
    <property type="nucleotide sequence ID" value="NZ_JACRUK010000002.1"/>
</dbReference>
<dbReference type="InterPro" id="IPR049804">
    <property type="entry name" value="Choice_anch_L"/>
</dbReference>
<dbReference type="InterPro" id="IPR026341">
    <property type="entry name" value="T9SS_type_B"/>
</dbReference>
<feature type="chain" id="PRO_5037622211" evidence="1">
    <location>
        <begin position="23"/>
        <end position="777"/>
    </location>
</feature>
<dbReference type="Proteomes" id="UP000641454">
    <property type="component" value="Unassembled WGS sequence"/>
</dbReference>
<name>A0A923MWP9_9FLAO</name>
<sequence length="777" mass="84869">MRKIKPILFCAFFYCLTNSMTAQVISVDDTRTAQQLIENVLINSSCANVSNFSVNGDPFSGVDKSYGSFNNQGGSFPFSSGIILNTWSIKKSIGPYTSGVAGGGSKSWLGDADLDNILAIKSINATVLEFDFVPLTNYISFNYIFASNEYQSNYPCDYSDGFAFLIKEKGSLLDYENLAVLPNSTTAVSSKNVHPLINNITDSFGTSYPGCPPVNESYFDKFNTTASPINYSGQTKTMQASSAVKAGVTYHIKLVIADDDNVEYDSAVFLEAGSFSSKIDLGMDRLFATNNPICYGETTVLDTKLSASLGYTYKWYRNNVLQPQNTPSFTVTGPGTYRVDVELGSASCTTSDEVVIEYTTDIVLINSTLVQCDENADGISLFNLTKADAVITNNDTSLNISYFETLADATANTNGIANPTSYTNKTPNQKLFARVTNAFGCEKYAELDLQISNTNIAPQKPFPTCDGDAIQDGFYHFDLNTQVTPTVLQGLSPGLTVEYYLNYANAITQTNPLPNIYNNATANQQIIYARIVIGTDCYDIAPITLVVNTFSPPNFQDEKQPLCNGNTVNLAVANSYSSYLWSTGETTNAITVAAVGDYTVTVTDSNGCEAIKKFSISASEIGTITAATTTNFAGDDNSITLEYIGSGDYEFSLDGSYYQDSPTFTTLAPGEYLAYARDKNGCGVSSPYTVYVIDYPRFFTPNGDGFNDQWHIKNLDLLTKSILTIYDRYGKLLKQLGAKSAGWNGTFNGYQLPADDYWFNLRFDDGKIVKGHFSLKR</sequence>
<keyword evidence="1" id="KW-0732">Signal</keyword>
<protein>
    <submittedName>
        <fullName evidence="2">T9SS type B sorting domain-containing protein</fullName>
    </submittedName>
</protein>
<keyword evidence="3" id="KW-1185">Reference proteome</keyword>
<organism evidence="2 3">
    <name type="scientific">Flavobacterium muglaense</name>
    <dbReference type="NCBI Taxonomy" id="2764716"/>
    <lineage>
        <taxon>Bacteria</taxon>
        <taxon>Pseudomonadati</taxon>
        <taxon>Bacteroidota</taxon>
        <taxon>Flavobacteriia</taxon>
        <taxon>Flavobacteriales</taxon>
        <taxon>Flavobacteriaceae</taxon>
        <taxon>Flavobacterium</taxon>
    </lineage>
</organism>
<feature type="signal peptide" evidence="1">
    <location>
        <begin position="1"/>
        <end position="22"/>
    </location>
</feature>
<reference evidence="2 3" key="1">
    <citation type="submission" date="2020-08" db="EMBL/GenBank/DDBJ databases">
        <title>Description of novel Flavobacterium F-392 isolate.</title>
        <authorList>
            <person name="Saticioglu I.B."/>
            <person name="Duman M."/>
            <person name="Altun S."/>
        </authorList>
    </citation>
    <scope>NUCLEOTIDE SEQUENCE [LARGE SCALE GENOMIC DNA]</scope>
    <source>
        <strain evidence="2 3">F-392</strain>
    </source>
</reference>
<proteinExistence type="predicted"/>
<dbReference type="NCBIfam" id="TIGR04131">
    <property type="entry name" value="Bac_Flav_CTERM"/>
    <property type="match status" value="1"/>
</dbReference>
<comment type="caution">
    <text evidence="2">The sequence shown here is derived from an EMBL/GenBank/DDBJ whole genome shotgun (WGS) entry which is preliminary data.</text>
</comment>
<evidence type="ECO:0000256" key="1">
    <source>
        <dbReference type="SAM" id="SignalP"/>
    </source>
</evidence>
<dbReference type="EMBL" id="JACRUL010000002">
    <property type="protein sequence ID" value="MBC5843141.1"/>
    <property type="molecule type" value="Genomic_DNA"/>
</dbReference>
<dbReference type="Pfam" id="PF13585">
    <property type="entry name" value="CHU_C"/>
    <property type="match status" value="1"/>
</dbReference>
<evidence type="ECO:0000313" key="3">
    <source>
        <dbReference type="Proteomes" id="UP000641454"/>
    </source>
</evidence>
<evidence type="ECO:0000313" key="2">
    <source>
        <dbReference type="EMBL" id="MBC5843141.1"/>
    </source>
</evidence>